<dbReference type="EMBL" id="JAYMGO010000003">
    <property type="protein sequence ID" value="KAL1279198.1"/>
    <property type="molecule type" value="Genomic_DNA"/>
</dbReference>
<evidence type="ECO:0000313" key="2">
    <source>
        <dbReference type="Proteomes" id="UP001558613"/>
    </source>
</evidence>
<reference evidence="1 2" key="1">
    <citation type="submission" date="2023-09" db="EMBL/GenBank/DDBJ databases">
        <authorList>
            <person name="Wang M."/>
        </authorList>
    </citation>
    <scope>NUCLEOTIDE SEQUENCE [LARGE SCALE GENOMIC DNA]</scope>
    <source>
        <strain evidence="1">GT-2023</strain>
        <tissue evidence="1">Liver</tissue>
    </source>
</reference>
<organism evidence="1 2">
    <name type="scientific">Cirrhinus molitorella</name>
    <name type="common">mud carp</name>
    <dbReference type="NCBI Taxonomy" id="172907"/>
    <lineage>
        <taxon>Eukaryota</taxon>
        <taxon>Metazoa</taxon>
        <taxon>Chordata</taxon>
        <taxon>Craniata</taxon>
        <taxon>Vertebrata</taxon>
        <taxon>Euteleostomi</taxon>
        <taxon>Actinopterygii</taxon>
        <taxon>Neopterygii</taxon>
        <taxon>Teleostei</taxon>
        <taxon>Ostariophysi</taxon>
        <taxon>Cypriniformes</taxon>
        <taxon>Cyprinidae</taxon>
        <taxon>Labeoninae</taxon>
        <taxon>Labeonini</taxon>
        <taxon>Cirrhinus</taxon>
    </lineage>
</organism>
<protein>
    <submittedName>
        <fullName evidence="1">Uncharacterized protein</fullName>
    </submittedName>
</protein>
<gene>
    <name evidence="1" type="ORF">QQF64_025871</name>
</gene>
<evidence type="ECO:0000313" key="1">
    <source>
        <dbReference type="EMBL" id="KAL1279198.1"/>
    </source>
</evidence>
<sequence length="94" mass="11013">MVDQHLEDDLYTPECQQRPHQLDEWQRRIISEDLVTLTAVSTRPRCLRRHPDPVCIQIRWSLQFPGSSLYLAQMVDQHLEMTSTALNVNGDRVN</sequence>
<dbReference type="Proteomes" id="UP001558613">
    <property type="component" value="Unassembled WGS sequence"/>
</dbReference>
<accession>A0ABR3NQB8</accession>
<comment type="caution">
    <text evidence="1">The sequence shown here is derived from an EMBL/GenBank/DDBJ whole genome shotgun (WGS) entry which is preliminary data.</text>
</comment>
<proteinExistence type="predicted"/>
<keyword evidence="2" id="KW-1185">Reference proteome</keyword>
<name>A0ABR3NQB8_9TELE</name>